<keyword evidence="2" id="KW-0238">DNA-binding</keyword>
<evidence type="ECO:0000313" key="5">
    <source>
        <dbReference type="EMBL" id="NEZ48028.1"/>
    </source>
</evidence>
<dbReference type="GO" id="GO:0003700">
    <property type="term" value="F:DNA-binding transcription factor activity"/>
    <property type="evidence" value="ECO:0007669"/>
    <property type="project" value="InterPro"/>
</dbReference>
<evidence type="ECO:0000256" key="2">
    <source>
        <dbReference type="ARBA" id="ARBA00023125"/>
    </source>
</evidence>
<evidence type="ECO:0000259" key="4">
    <source>
        <dbReference type="PROSITE" id="PS50949"/>
    </source>
</evidence>
<dbReference type="FunFam" id="1.10.10.10:FF:000079">
    <property type="entry name" value="GntR family transcriptional regulator"/>
    <property type="match status" value="1"/>
</dbReference>
<name>A0A6M0RET0_9CLOT</name>
<keyword evidence="3" id="KW-0804">Transcription</keyword>
<sequence>MKKVSKNNPLPLYYQLKEILQEMIENEELKPGDPIPAERELCDFQNISRMTVNKAIMSLVNEGFLYREQGKGTFVSNPKKHQKITELKGFTEEMKSRGIDTETEILSFQVKRATKKIKEILFLPEIEDKVIEVIRLRKTEGKPIGLENVYIPFNLCKGMTKETINNKSLYNIFRNKYGYEPNEAKQTVEPIILNEYECGFLEQNENSLALMFKRTTYINDYTPIEYTRAVYRTDIYKYEITLK</sequence>
<dbReference type="InterPro" id="IPR028978">
    <property type="entry name" value="Chorismate_lyase_/UTRA_dom_sf"/>
</dbReference>
<comment type="caution">
    <text evidence="5">The sequence shown here is derived from an EMBL/GenBank/DDBJ whole genome shotgun (WGS) entry which is preliminary data.</text>
</comment>
<evidence type="ECO:0000256" key="1">
    <source>
        <dbReference type="ARBA" id="ARBA00023015"/>
    </source>
</evidence>
<dbReference type="Gene3D" id="1.10.10.10">
    <property type="entry name" value="Winged helix-like DNA-binding domain superfamily/Winged helix DNA-binding domain"/>
    <property type="match status" value="1"/>
</dbReference>
<dbReference type="SUPFAM" id="SSF64288">
    <property type="entry name" value="Chorismate lyase-like"/>
    <property type="match status" value="1"/>
</dbReference>
<evidence type="ECO:0000256" key="3">
    <source>
        <dbReference type="ARBA" id="ARBA00023163"/>
    </source>
</evidence>
<keyword evidence="1" id="KW-0805">Transcription regulation</keyword>
<dbReference type="PRINTS" id="PR00035">
    <property type="entry name" value="HTHGNTR"/>
</dbReference>
<dbReference type="InterPro" id="IPR000524">
    <property type="entry name" value="Tscrpt_reg_HTH_GntR"/>
</dbReference>
<evidence type="ECO:0000313" key="6">
    <source>
        <dbReference type="Proteomes" id="UP000473885"/>
    </source>
</evidence>
<dbReference type="AlphaFoldDB" id="A0A6M0RET0"/>
<dbReference type="OrthoDB" id="457376at2"/>
<dbReference type="InterPro" id="IPR011663">
    <property type="entry name" value="UTRA"/>
</dbReference>
<dbReference type="Pfam" id="PF07702">
    <property type="entry name" value="UTRA"/>
    <property type="match status" value="1"/>
</dbReference>
<dbReference type="InterPro" id="IPR050679">
    <property type="entry name" value="Bact_HTH_transcr_reg"/>
</dbReference>
<dbReference type="InterPro" id="IPR036390">
    <property type="entry name" value="WH_DNA-bd_sf"/>
</dbReference>
<feature type="domain" description="HTH gntR-type" evidence="4">
    <location>
        <begin position="10"/>
        <end position="78"/>
    </location>
</feature>
<proteinExistence type="predicted"/>
<dbReference type="Proteomes" id="UP000473885">
    <property type="component" value="Unassembled WGS sequence"/>
</dbReference>
<dbReference type="RefSeq" id="WP_050606216.1">
    <property type="nucleotide sequence ID" value="NZ_CABKUB010000004.1"/>
</dbReference>
<dbReference type="SMART" id="SM00345">
    <property type="entry name" value="HTH_GNTR"/>
    <property type="match status" value="1"/>
</dbReference>
<dbReference type="PROSITE" id="PS50949">
    <property type="entry name" value="HTH_GNTR"/>
    <property type="match status" value="1"/>
</dbReference>
<dbReference type="SMART" id="SM00866">
    <property type="entry name" value="UTRA"/>
    <property type="match status" value="1"/>
</dbReference>
<dbReference type="EMBL" id="SXDP01000022">
    <property type="protein sequence ID" value="NEZ48028.1"/>
    <property type="molecule type" value="Genomic_DNA"/>
</dbReference>
<dbReference type="Gene3D" id="3.40.1410.10">
    <property type="entry name" value="Chorismate lyase-like"/>
    <property type="match status" value="1"/>
</dbReference>
<dbReference type="CDD" id="cd07377">
    <property type="entry name" value="WHTH_GntR"/>
    <property type="match status" value="1"/>
</dbReference>
<dbReference type="PANTHER" id="PTHR44846">
    <property type="entry name" value="MANNOSYL-D-GLYCERATE TRANSPORT/METABOLISM SYSTEM REPRESSOR MNGR-RELATED"/>
    <property type="match status" value="1"/>
</dbReference>
<dbReference type="GO" id="GO:0003677">
    <property type="term" value="F:DNA binding"/>
    <property type="evidence" value="ECO:0007669"/>
    <property type="project" value="UniProtKB-KW"/>
</dbReference>
<dbReference type="InterPro" id="IPR036388">
    <property type="entry name" value="WH-like_DNA-bd_sf"/>
</dbReference>
<organism evidence="5 6">
    <name type="scientific">Clostridium niameyense</name>
    <dbReference type="NCBI Taxonomy" id="1622073"/>
    <lineage>
        <taxon>Bacteria</taxon>
        <taxon>Bacillati</taxon>
        <taxon>Bacillota</taxon>
        <taxon>Clostridia</taxon>
        <taxon>Eubacteriales</taxon>
        <taxon>Clostridiaceae</taxon>
        <taxon>Clostridium</taxon>
    </lineage>
</organism>
<accession>A0A6M0RET0</accession>
<dbReference type="SUPFAM" id="SSF46785">
    <property type="entry name" value="Winged helix' DNA-binding domain"/>
    <property type="match status" value="1"/>
</dbReference>
<dbReference type="PANTHER" id="PTHR44846:SF1">
    <property type="entry name" value="MANNOSYL-D-GLYCERATE TRANSPORT_METABOLISM SYSTEM REPRESSOR MNGR-RELATED"/>
    <property type="match status" value="1"/>
</dbReference>
<keyword evidence="6" id="KW-1185">Reference proteome</keyword>
<gene>
    <name evidence="5" type="ORF">FDF74_12705</name>
</gene>
<protein>
    <submittedName>
        <fullName evidence="5">GntR family transcriptional regulator</fullName>
    </submittedName>
</protein>
<dbReference type="Pfam" id="PF00392">
    <property type="entry name" value="GntR"/>
    <property type="match status" value="1"/>
</dbReference>
<dbReference type="GO" id="GO:0045892">
    <property type="term" value="P:negative regulation of DNA-templated transcription"/>
    <property type="evidence" value="ECO:0007669"/>
    <property type="project" value="TreeGrafter"/>
</dbReference>
<reference evidence="5 6" key="1">
    <citation type="submission" date="2019-04" db="EMBL/GenBank/DDBJ databases">
        <title>Genome sequencing of Clostridium botulinum Groups I-IV and Clostridium butyricum.</title>
        <authorList>
            <person name="Brunt J."/>
            <person name="Van Vliet A.H.M."/>
            <person name="Stringer S.C."/>
            <person name="Carter A.T."/>
            <person name="Peck M.W."/>
        </authorList>
    </citation>
    <scope>NUCLEOTIDE SEQUENCE [LARGE SCALE GENOMIC DNA]</scope>
    <source>
        <strain evidence="5 6">IFR 18/094</strain>
    </source>
</reference>